<dbReference type="EMBL" id="BMYV01000001">
    <property type="protein sequence ID" value="GGX56815.1"/>
    <property type="molecule type" value="Genomic_DNA"/>
</dbReference>
<evidence type="ECO:0000256" key="1">
    <source>
        <dbReference type="RuleBase" id="RU003494"/>
    </source>
</evidence>
<evidence type="ECO:0000313" key="5">
    <source>
        <dbReference type="Proteomes" id="UP000600865"/>
    </source>
</evidence>
<dbReference type="Gene3D" id="3.40.30.10">
    <property type="entry name" value="Glutaredoxin"/>
    <property type="match status" value="1"/>
</dbReference>
<dbReference type="Pfam" id="PF02798">
    <property type="entry name" value="GST_N"/>
    <property type="match status" value="1"/>
</dbReference>
<evidence type="ECO:0000259" key="2">
    <source>
        <dbReference type="PROSITE" id="PS50404"/>
    </source>
</evidence>
<dbReference type="SFLD" id="SFLDG00358">
    <property type="entry name" value="Main_(cytGST)"/>
    <property type="match status" value="1"/>
</dbReference>
<evidence type="ECO:0000259" key="3">
    <source>
        <dbReference type="PROSITE" id="PS50405"/>
    </source>
</evidence>
<reference evidence="4 5" key="1">
    <citation type="journal article" date="2014" name="Int. J. Syst. Evol. Microbiol.">
        <title>Complete genome sequence of Corynebacterium casei LMG S-19264T (=DSM 44701T), isolated from a smear-ripened cheese.</title>
        <authorList>
            <consortium name="US DOE Joint Genome Institute (JGI-PGF)"/>
            <person name="Walter F."/>
            <person name="Albersmeier A."/>
            <person name="Kalinowski J."/>
            <person name="Ruckert C."/>
        </authorList>
    </citation>
    <scope>NUCLEOTIDE SEQUENCE [LARGE SCALE GENOMIC DNA]</scope>
    <source>
        <strain evidence="4 5">KCTC 23968</strain>
    </source>
</reference>
<dbReference type="SUPFAM" id="SSF52833">
    <property type="entry name" value="Thioredoxin-like"/>
    <property type="match status" value="1"/>
</dbReference>
<proteinExistence type="inferred from homology"/>
<dbReference type="CDD" id="cd03046">
    <property type="entry name" value="GST_N_GTT1_like"/>
    <property type="match status" value="1"/>
</dbReference>
<accession>A0A918KAM1</accession>
<comment type="caution">
    <text evidence="4">The sequence shown here is derived from an EMBL/GenBank/DDBJ whole genome shotgun (WGS) entry which is preliminary data.</text>
</comment>
<evidence type="ECO:0000313" key="4">
    <source>
        <dbReference type="EMBL" id="GGX56815.1"/>
    </source>
</evidence>
<dbReference type="SFLD" id="SFLDS00019">
    <property type="entry name" value="Glutathione_Transferase_(cytos"/>
    <property type="match status" value="1"/>
</dbReference>
<dbReference type="InterPro" id="IPR040079">
    <property type="entry name" value="Glutathione_S-Trfase"/>
</dbReference>
<dbReference type="PANTHER" id="PTHR44051">
    <property type="entry name" value="GLUTATHIONE S-TRANSFERASE-RELATED"/>
    <property type="match status" value="1"/>
</dbReference>
<sequence length="220" mass="25339">MPMTNISNLTLYHYPLSRSARVKWLLHEMRGEDFKTVRVALRKGEQYTPEFLAKNPSHGVPVLDVDYDDGTSQTITESTAILTWLADLDFRFAPRPEDHRARAIYLQMMALGGSWMDQMLWNIRLHEDILPKTARNQEYAQFNRDKIENEIAPQLLARLDQGEFICGDSFTAVDCLTGQNLNWARAYGLCNHPDFKAYMGRMKSRPAFQLAFADAKEFEG</sequence>
<protein>
    <submittedName>
        <fullName evidence="4">Glutathione S-transferase</fullName>
    </submittedName>
</protein>
<organism evidence="4 5">
    <name type="scientific">Litorimonas cladophorae</name>
    <dbReference type="NCBI Taxonomy" id="1220491"/>
    <lineage>
        <taxon>Bacteria</taxon>
        <taxon>Pseudomonadati</taxon>
        <taxon>Pseudomonadota</taxon>
        <taxon>Alphaproteobacteria</taxon>
        <taxon>Maricaulales</taxon>
        <taxon>Robiginitomaculaceae</taxon>
    </lineage>
</organism>
<dbReference type="Proteomes" id="UP000600865">
    <property type="component" value="Unassembled WGS sequence"/>
</dbReference>
<comment type="similarity">
    <text evidence="1">Belongs to the GST superfamily.</text>
</comment>
<dbReference type="PROSITE" id="PS50404">
    <property type="entry name" value="GST_NTER"/>
    <property type="match status" value="1"/>
</dbReference>
<keyword evidence="5" id="KW-1185">Reference proteome</keyword>
<dbReference type="Pfam" id="PF00043">
    <property type="entry name" value="GST_C"/>
    <property type="match status" value="1"/>
</dbReference>
<dbReference type="InterPro" id="IPR004046">
    <property type="entry name" value="GST_C"/>
</dbReference>
<dbReference type="SUPFAM" id="SSF47616">
    <property type="entry name" value="GST C-terminal domain-like"/>
    <property type="match status" value="1"/>
</dbReference>
<dbReference type="PROSITE" id="PS50405">
    <property type="entry name" value="GST_CTER"/>
    <property type="match status" value="1"/>
</dbReference>
<feature type="domain" description="GST C-terminal" evidence="3">
    <location>
        <begin position="98"/>
        <end position="220"/>
    </location>
</feature>
<gene>
    <name evidence="4" type="ORF">GCM10011309_02100</name>
</gene>
<name>A0A918KAM1_9PROT</name>
<dbReference type="PANTHER" id="PTHR44051:SF21">
    <property type="entry name" value="GLUTATHIONE S-TRANSFERASE FAMILY PROTEIN"/>
    <property type="match status" value="1"/>
</dbReference>
<dbReference type="Gene3D" id="1.20.1050.10">
    <property type="match status" value="1"/>
</dbReference>
<dbReference type="AlphaFoldDB" id="A0A918KAM1"/>
<feature type="domain" description="GST N-terminal" evidence="2">
    <location>
        <begin position="7"/>
        <end position="93"/>
    </location>
</feature>
<dbReference type="InterPro" id="IPR010987">
    <property type="entry name" value="Glutathione-S-Trfase_C-like"/>
</dbReference>
<dbReference type="InterPro" id="IPR036249">
    <property type="entry name" value="Thioredoxin-like_sf"/>
</dbReference>
<dbReference type="InterPro" id="IPR004045">
    <property type="entry name" value="Glutathione_S-Trfase_N"/>
</dbReference>
<dbReference type="InterPro" id="IPR036282">
    <property type="entry name" value="Glutathione-S-Trfase_C_sf"/>
</dbReference>